<reference evidence="1" key="1">
    <citation type="submission" date="2020-10" db="EMBL/GenBank/DDBJ databases">
        <title>Bacterium isolated from coastal waters sediment.</title>
        <authorList>
            <person name="Chen R.-J."/>
            <person name="Lu D.-C."/>
            <person name="Zhu K.-L."/>
            <person name="Du Z.-J."/>
        </authorList>
    </citation>
    <scope>NUCLEOTIDE SEQUENCE</scope>
    <source>
        <strain evidence="1">N1Y112</strain>
    </source>
</reference>
<dbReference type="AlphaFoldDB" id="A0A8J7FV64"/>
<sequence length="82" mass="9829">MIVRWRKEQEYYIVRLYQDLIGDWIVTQCWGDSTCSDSTVTHTVARSYQAGRNLLKEINREQKQRGFRPAKRDEIQLGFDFN</sequence>
<keyword evidence="2" id="KW-1185">Reference proteome</keyword>
<dbReference type="Proteomes" id="UP000640333">
    <property type="component" value="Unassembled WGS sequence"/>
</dbReference>
<evidence type="ECO:0008006" key="3">
    <source>
        <dbReference type="Google" id="ProtNLM"/>
    </source>
</evidence>
<organism evidence="1 2">
    <name type="scientific">Pontibacterium sinense</name>
    <dbReference type="NCBI Taxonomy" id="2781979"/>
    <lineage>
        <taxon>Bacteria</taxon>
        <taxon>Pseudomonadati</taxon>
        <taxon>Pseudomonadota</taxon>
        <taxon>Gammaproteobacteria</taxon>
        <taxon>Oceanospirillales</taxon>
        <taxon>Oceanospirillaceae</taxon>
        <taxon>Pontibacterium</taxon>
    </lineage>
</organism>
<evidence type="ECO:0000313" key="1">
    <source>
        <dbReference type="EMBL" id="MBE9397935.1"/>
    </source>
</evidence>
<dbReference type="EMBL" id="JADEYS010000011">
    <property type="protein sequence ID" value="MBE9397935.1"/>
    <property type="molecule type" value="Genomic_DNA"/>
</dbReference>
<name>A0A8J7FV64_9GAMM</name>
<gene>
    <name evidence="1" type="ORF">IOQ59_11770</name>
</gene>
<comment type="caution">
    <text evidence="1">The sequence shown here is derived from an EMBL/GenBank/DDBJ whole genome shotgun (WGS) entry which is preliminary data.</text>
</comment>
<protein>
    <recommendedName>
        <fullName evidence="3">WGR domain-containing protein</fullName>
    </recommendedName>
</protein>
<proteinExistence type="predicted"/>
<accession>A0A8J7FV64</accession>
<evidence type="ECO:0000313" key="2">
    <source>
        <dbReference type="Proteomes" id="UP000640333"/>
    </source>
</evidence>